<feature type="chain" id="PRO_5039167062" evidence="1">
    <location>
        <begin position="23"/>
        <end position="179"/>
    </location>
</feature>
<keyword evidence="1" id="KW-0732">Signal</keyword>
<dbReference type="Proteomes" id="UP000334019">
    <property type="component" value="Chromosome"/>
</dbReference>
<evidence type="ECO:0000313" key="2">
    <source>
        <dbReference type="EMBL" id="QGG96815.1"/>
    </source>
</evidence>
<reference evidence="2 3" key="1">
    <citation type="submission" date="2019-11" db="EMBL/GenBank/DDBJ databases">
        <authorList>
            <person name="He Y."/>
        </authorList>
    </citation>
    <scope>NUCLEOTIDE SEQUENCE [LARGE SCALE GENOMIC DNA]</scope>
    <source>
        <strain evidence="2 3">SCSIO 58843</strain>
    </source>
</reference>
<gene>
    <name evidence="2" type="ORF">GH723_17875</name>
</gene>
<name>A0A5Q2RUC8_9ACTN</name>
<dbReference type="PROSITE" id="PS51257">
    <property type="entry name" value="PROKAR_LIPOPROTEIN"/>
    <property type="match status" value="1"/>
</dbReference>
<dbReference type="RefSeq" id="WP_153760917.1">
    <property type="nucleotide sequence ID" value="NZ_CP045851.1"/>
</dbReference>
<accession>A0A5Q2RUC8</accession>
<proteinExistence type="predicted"/>
<feature type="signal peptide" evidence="1">
    <location>
        <begin position="1"/>
        <end position="22"/>
    </location>
</feature>
<dbReference type="EMBL" id="CP045851">
    <property type="protein sequence ID" value="QGG96815.1"/>
    <property type="molecule type" value="Genomic_DNA"/>
</dbReference>
<organism evidence="2 3">
    <name type="scientific">Actinomarinicola tropica</name>
    <dbReference type="NCBI Taxonomy" id="2789776"/>
    <lineage>
        <taxon>Bacteria</taxon>
        <taxon>Bacillati</taxon>
        <taxon>Actinomycetota</taxon>
        <taxon>Acidimicrobiia</taxon>
        <taxon>Acidimicrobiales</taxon>
        <taxon>Iamiaceae</taxon>
        <taxon>Actinomarinicola</taxon>
    </lineage>
</organism>
<dbReference type="AlphaFoldDB" id="A0A5Q2RUC8"/>
<protein>
    <submittedName>
        <fullName evidence="2">Uncharacterized protein</fullName>
    </submittedName>
</protein>
<evidence type="ECO:0000256" key="1">
    <source>
        <dbReference type="SAM" id="SignalP"/>
    </source>
</evidence>
<keyword evidence="3" id="KW-1185">Reference proteome</keyword>
<evidence type="ECO:0000313" key="3">
    <source>
        <dbReference type="Proteomes" id="UP000334019"/>
    </source>
</evidence>
<dbReference type="KEGG" id="atq:GH723_17875"/>
<sequence length="179" mass="18488">MRARVRHLTIAGAAGAMLLAGACGEAAERVGENALEAAIESESGADVDLNLDDDGAISVETEDGSFSMGQTEIPDDWPSDVPLPPDLETQTVSQQSDATSGEATTLVMGTTGLEPAQVAELYADALSGWDETVNSTTSADGSTTVNIGFERPDRDSVVVMATNDGTGTFVTVMYGIQTP</sequence>